<dbReference type="InterPro" id="IPR004846">
    <property type="entry name" value="T2SS/T3SS_dom"/>
</dbReference>
<dbReference type="PROSITE" id="PS51257">
    <property type="entry name" value="PROKAR_LIPOPROTEIN"/>
    <property type="match status" value="1"/>
</dbReference>
<feature type="chain" id="PRO_5020289225" evidence="3">
    <location>
        <begin position="21"/>
        <end position="624"/>
    </location>
</feature>
<sequence length="624" mass="65482">MTKFALTATLCLGLSACTTAPMPPSTLHTSAPPSVDGAIPNAVQHSAHLSPPKAAPSIETYSVSVYKVQVQSLLFALARDAKVNIDIHPGISGEVTLNALNETLPNLLNRISKQVDMRYELDGANLSVMPDSPFLRNYKVDYVNISRHTTGNVSIATQISTAGGGVGSTSTGTASNNSTTAVENKSFNDFWPTLVKNITDILHETDKVLPGATDTNGQADGNTATPAAPAPASENETPLAALGNKTGAKAGAAPTANAANAPQNKGTTFREAASVIANPENGLIAVRATSRQHERIQEFLNLVMSSAKRQVLIEATVVEVALSDQYQQGINWSSLKNGSSSTTSFAQGQVNNVALSSNVSTGASAGLFVMNYTNPLNRLGSISATVQLLESFGKVKVVSSPKISVLNNQTALLKVVDNNVYFTITATTTPGSLGTPATTTYTSTLNTVPVGFVMSVTPQITDSDDVTLNVRPSISRIIGYVQDPNPALSTAVPPVVSNVPIIQSREMESILKVSSGQIAVMGGLMQDEVKNNKDAVPGLNSLPFLGNIFSYRNETVSKSELVIFLRPVVVKDASVNGDYKEYRTHIPNDVPLNQNPYGEDAPVSVPSTIKSSSTQATPTGGSGS</sequence>
<evidence type="ECO:0000313" key="5">
    <source>
        <dbReference type="EMBL" id="TDK65702.1"/>
    </source>
</evidence>
<feature type="region of interest" description="Disordered" evidence="2">
    <location>
        <begin position="209"/>
        <end position="238"/>
    </location>
</feature>
<feature type="compositionally biased region" description="Polar residues" evidence="2">
    <location>
        <begin position="213"/>
        <end position="222"/>
    </location>
</feature>
<dbReference type="PANTHER" id="PTHR30332">
    <property type="entry name" value="PROBABLE GENERAL SECRETION PATHWAY PROTEIN D"/>
    <property type="match status" value="1"/>
</dbReference>
<dbReference type="Proteomes" id="UP000294829">
    <property type="component" value="Unassembled WGS sequence"/>
</dbReference>
<comment type="similarity">
    <text evidence="1">Belongs to the bacterial secretin family.</text>
</comment>
<feature type="compositionally biased region" description="Low complexity" evidence="2">
    <location>
        <begin position="223"/>
        <end position="232"/>
    </location>
</feature>
<dbReference type="NCBIfam" id="TIGR02519">
    <property type="entry name" value="pilus_MshL"/>
    <property type="match status" value="1"/>
</dbReference>
<evidence type="ECO:0000256" key="3">
    <source>
        <dbReference type="SAM" id="SignalP"/>
    </source>
</evidence>
<evidence type="ECO:0000259" key="4">
    <source>
        <dbReference type="Pfam" id="PF00263"/>
    </source>
</evidence>
<gene>
    <name evidence="5" type="primary">mshL</name>
    <name evidence="5" type="ORF">E2I14_12260</name>
</gene>
<evidence type="ECO:0000313" key="6">
    <source>
        <dbReference type="Proteomes" id="UP000294829"/>
    </source>
</evidence>
<dbReference type="EMBL" id="SMYL01000005">
    <property type="protein sequence ID" value="TDK65702.1"/>
    <property type="molecule type" value="Genomic_DNA"/>
</dbReference>
<keyword evidence="6" id="KW-1185">Reference proteome</keyword>
<dbReference type="InterPro" id="IPR001775">
    <property type="entry name" value="GspD/PilQ"/>
</dbReference>
<dbReference type="Pfam" id="PF00263">
    <property type="entry name" value="Secretin"/>
    <property type="match status" value="1"/>
</dbReference>
<keyword evidence="3" id="KW-0732">Signal</keyword>
<organism evidence="5 6">
    <name type="scientific">Sapientia aquatica</name>
    <dbReference type="NCBI Taxonomy" id="1549640"/>
    <lineage>
        <taxon>Bacteria</taxon>
        <taxon>Pseudomonadati</taxon>
        <taxon>Pseudomonadota</taxon>
        <taxon>Betaproteobacteria</taxon>
        <taxon>Burkholderiales</taxon>
        <taxon>Oxalobacteraceae</taxon>
        <taxon>Sapientia</taxon>
    </lineage>
</organism>
<dbReference type="OrthoDB" id="9779724at2"/>
<feature type="compositionally biased region" description="Polar residues" evidence="2">
    <location>
        <begin position="605"/>
        <end position="624"/>
    </location>
</feature>
<dbReference type="Gene3D" id="3.55.50.30">
    <property type="match status" value="1"/>
</dbReference>
<feature type="signal peptide" evidence="3">
    <location>
        <begin position="1"/>
        <end position="20"/>
    </location>
</feature>
<dbReference type="InterPro" id="IPR050810">
    <property type="entry name" value="Bact_Secretion_Sys_Channel"/>
</dbReference>
<accession>A0A4R5W164</accession>
<protein>
    <submittedName>
        <fullName evidence="5">Pilus (MSHA type) biogenesis protein MshL</fullName>
    </submittedName>
</protein>
<proteinExistence type="inferred from homology"/>
<dbReference type="GO" id="GO:0009306">
    <property type="term" value="P:protein secretion"/>
    <property type="evidence" value="ECO:0007669"/>
    <property type="project" value="InterPro"/>
</dbReference>
<reference evidence="5 6" key="1">
    <citation type="submission" date="2019-03" db="EMBL/GenBank/DDBJ databases">
        <title>Sapientia aquatica gen. nov., sp. nov., isolated from a crater lake.</title>
        <authorList>
            <person name="Felfoldi T."/>
            <person name="Szabo A."/>
            <person name="Toth E."/>
            <person name="Schumann P."/>
            <person name="Keki Z."/>
            <person name="Marialigeti K."/>
            <person name="Mathe I."/>
        </authorList>
    </citation>
    <scope>NUCLEOTIDE SEQUENCE [LARGE SCALE GENOMIC DNA]</scope>
    <source>
        <strain evidence="5 6">SA-152</strain>
    </source>
</reference>
<dbReference type="RefSeq" id="WP_133328861.1">
    <property type="nucleotide sequence ID" value="NZ_SMYL01000005.1"/>
</dbReference>
<name>A0A4R5W164_9BURK</name>
<feature type="region of interest" description="Disordered" evidence="2">
    <location>
        <begin position="584"/>
        <end position="624"/>
    </location>
</feature>
<dbReference type="AlphaFoldDB" id="A0A4R5W164"/>
<dbReference type="PRINTS" id="PR00811">
    <property type="entry name" value="BCTERIALGSPD"/>
</dbReference>
<dbReference type="GO" id="GO:0015627">
    <property type="term" value="C:type II protein secretion system complex"/>
    <property type="evidence" value="ECO:0007669"/>
    <property type="project" value="TreeGrafter"/>
</dbReference>
<evidence type="ECO:0000256" key="1">
    <source>
        <dbReference type="RuleBase" id="RU004003"/>
    </source>
</evidence>
<comment type="caution">
    <text evidence="5">The sequence shown here is derived from an EMBL/GenBank/DDBJ whole genome shotgun (WGS) entry which is preliminary data.</text>
</comment>
<feature type="domain" description="Type II/III secretion system secretin-like" evidence="4">
    <location>
        <begin position="389"/>
        <end position="571"/>
    </location>
</feature>
<dbReference type="InterPro" id="IPR013358">
    <property type="entry name" value="Pilus_biogenesis_MshL"/>
</dbReference>
<evidence type="ECO:0000256" key="2">
    <source>
        <dbReference type="SAM" id="MobiDB-lite"/>
    </source>
</evidence>
<dbReference type="PANTHER" id="PTHR30332:SF17">
    <property type="entry name" value="TYPE IV PILIATION SYSTEM PROTEIN DR_0774-RELATED"/>
    <property type="match status" value="1"/>
</dbReference>